<dbReference type="Pfam" id="PF09428">
    <property type="entry name" value="DUF2011"/>
    <property type="match status" value="1"/>
</dbReference>
<dbReference type="OrthoDB" id="5425061at2759"/>
<gene>
    <name evidence="2" type="ORF">S40285_04242</name>
</gene>
<sequence>MFELPEAKRVRRAELDTSDQSVGDESADEGYYEDLRARLNAQIAQSLVFADPGSPLQGEAQGDGPTKVVKDRADAASDAGTVDTVDKELEMAEEEAYEFRLFGTSASVPRVVLETDDQPKGEGGFAVPKRPLSHYLAVDVPASRKREYAAAAVSADDVLAWSLRRSWALEQPWRVTSISVTRKAAAAGTDTHVEDDEAGQRRKRPGKKRRIALRTKQRASEAKKEAKAKKALEKEEHIKDKKKRLNRAKKLRKRAKAKEKKGLGGEEAGAGAESSGSGDGSD</sequence>
<evidence type="ECO:0000313" key="3">
    <source>
        <dbReference type="Proteomes" id="UP000028524"/>
    </source>
</evidence>
<protein>
    <submittedName>
        <fullName evidence="2">Uncharacterized protein</fullName>
    </submittedName>
</protein>
<feature type="region of interest" description="Disordered" evidence="1">
    <location>
        <begin position="1"/>
        <end position="28"/>
    </location>
</feature>
<dbReference type="Proteomes" id="UP000028524">
    <property type="component" value="Unassembled WGS sequence"/>
</dbReference>
<proteinExistence type="predicted"/>
<dbReference type="AlphaFoldDB" id="A0A084QUD4"/>
<keyword evidence="3" id="KW-1185">Reference proteome</keyword>
<evidence type="ECO:0000313" key="2">
    <source>
        <dbReference type="EMBL" id="KFA67569.1"/>
    </source>
</evidence>
<dbReference type="OMA" id="WRVIHLK"/>
<name>A0A084QUD4_STAC4</name>
<evidence type="ECO:0000256" key="1">
    <source>
        <dbReference type="SAM" id="MobiDB-lite"/>
    </source>
</evidence>
<feature type="compositionally biased region" description="Basic and acidic residues" evidence="1">
    <location>
        <begin position="218"/>
        <end position="239"/>
    </location>
</feature>
<feature type="region of interest" description="Disordered" evidence="1">
    <location>
        <begin position="51"/>
        <end position="82"/>
    </location>
</feature>
<feature type="compositionally biased region" description="Basic residues" evidence="1">
    <location>
        <begin position="201"/>
        <end position="217"/>
    </location>
</feature>
<dbReference type="STRING" id="1283841.A0A084QUD4"/>
<accession>A0A084QUD4</accession>
<feature type="compositionally biased region" description="Basic and acidic residues" evidence="1">
    <location>
        <begin position="1"/>
        <end position="15"/>
    </location>
</feature>
<dbReference type="InParanoid" id="A0A084QUD4"/>
<dbReference type="HOGENOM" id="CLU_051875_1_0_1"/>
<reference evidence="2 3" key="1">
    <citation type="journal article" date="2014" name="BMC Genomics">
        <title>Comparative genome sequencing reveals chemotype-specific gene clusters in the toxigenic black mold Stachybotrys.</title>
        <authorList>
            <person name="Semeiks J."/>
            <person name="Borek D."/>
            <person name="Otwinowski Z."/>
            <person name="Grishin N.V."/>
        </authorList>
    </citation>
    <scope>NUCLEOTIDE SEQUENCE [LARGE SCALE GENOMIC DNA]</scope>
    <source>
        <strain evidence="2 3">IBT 40285</strain>
    </source>
</reference>
<feature type="region of interest" description="Disordered" evidence="1">
    <location>
        <begin position="182"/>
        <end position="282"/>
    </location>
</feature>
<organism evidence="2 3">
    <name type="scientific">Stachybotrys chlorohalonatus (strain IBT 40285)</name>
    <dbReference type="NCBI Taxonomy" id="1283841"/>
    <lineage>
        <taxon>Eukaryota</taxon>
        <taxon>Fungi</taxon>
        <taxon>Dikarya</taxon>
        <taxon>Ascomycota</taxon>
        <taxon>Pezizomycotina</taxon>
        <taxon>Sordariomycetes</taxon>
        <taxon>Hypocreomycetidae</taxon>
        <taxon>Hypocreales</taxon>
        <taxon>Stachybotryaceae</taxon>
        <taxon>Stachybotrys</taxon>
    </lineage>
</organism>
<dbReference type="EMBL" id="KL660186">
    <property type="protein sequence ID" value="KFA67569.1"/>
    <property type="molecule type" value="Genomic_DNA"/>
</dbReference>
<dbReference type="InterPro" id="IPR018555">
    <property type="entry name" value="C630.06c-like"/>
</dbReference>
<feature type="compositionally biased region" description="Basic residues" evidence="1">
    <location>
        <begin position="240"/>
        <end position="259"/>
    </location>
</feature>